<dbReference type="AlphaFoldDB" id="A0A2P5EYZ7"/>
<gene>
    <name evidence="2" type="ORF">TorRG33x02_133990</name>
</gene>
<evidence type="ECO:0000313" key="2">
    <source>
        <dbReference type="EMBL" id="PON90761.1"/>
    </source>
</evidence>
<name>A0A2P5EYZ7_TREOI</name>
<dbReference type="InParanoid" id="A0A2P5EYZ7"/>
<dbReference type="InterPro" id="IPR053350">
    <property type="entry name" value="CV_Inducer"/>
</dbReference>
<evidence type="ECO:0000313" key="3">
    <source>
        <dbReference type="Proteomes" id="UP000237000"/>
    </source>
</evidence>
<dbReference type="OrthoDB" id="1892100at2759"/>
<sequence length="184" mass="19923">MAIRTSCCLNLPPKPSSSSPSFPSKTSQFPCIIKKDEVVEGSNKRIGGVAGLIIGLEMVSLVMMGRSTESNGQYYANIAATNAIIAKQQQQLVVAVVEEAAVVVEPSKSKHVMIRLAKWSDRIRVCPPWHLNSLESIVPENLPRPSARRRLESAAHPHDAPPPKSNSNHHAGHVRGSTADCFSL</sequence>
<keyword evidence="3" id="KW-1185">Reference proteome</keyword>
<protein>
    <submittedName>
        <fullName evidence="2">Histone deacetylase-like protein</fullName>
    </submittedName>
</protein>
<feature type="compositionally biased region" description="Basic and acidic residues" evidence="1">
    <location>
        <begin position="149"/>
        <end position="161"/>
    </location>
</feature>
<dbReference type="Proteomes" id="UP000237000">
    <property type="component" value="Unassembled WGS sequence"/>
</dbReference>
<dbReference type="EMBL" id="JXTC01000080">
    <property type="protein sequence ID" value="PON90761.1"/>
    <property type="molecule type" value="Genomic_DNA"/>
</dbReference>
<reference evidence="3" key="1">
    <citation type="submission" date="2016-06" db="EMBL/GenBank/DDBJ databases">
        <title>Parallel loss of symbiosis genes in relatives of nitrogen-fixing non-legume Parasponia.</title>
        <authorList>
            <person name="Van Velzen R."/>
            <person name="Holmer R."/>
            <person name="Bu F."/>
            <person name="Rutten L."/>
            <person name="Van Zeijl A."/>
            <person name="Liu W."/>
            <person name="Santuari L."/>
            <person name="Cao Q."/>
            <person name="Sharma T."/>
            <person name="Shen D."/>
            <person name="Roswanjaya Y."/>
            <person name="Wardhani T."/>
            <person name="Kalhor M.S."/>
            <person name="Jansen J."/>
            <person name="Van den Hoogen J."/>
            <person name="Gungor B."/>
            <person name="Hartog M."/>
            <person name="Hontelez J."/>
            <person name="Verver J."/>
            <person name="Yang W.-C."/>
            <person name="Schijlen E."/>
            <person name="Repin R."/>
            <person name="Schilthuizen M."/>
            <person name="Schranz E."/>
            <person name="Heidstra R."/>
            <person name="Miyata K."/>
            <person name="Fedorova E."/>
            <person name="Kohlen W."/>
            <person name="Bisseling T."/>
            <person name="Smit S."/>
            <person name="Geurts R."/>
        </authorList>
    </citation>
    <scope>NUCLEOTIDE SEQUENCE [LARGE SCALE GENOMIC DNA]</scope>
    <source>
        <strain evidence="3">cv. RG33-2</strain>
    </source>
</reference>
<accession>A0A2P5EYZ7</accession>
<organism evidence="2 3">
    <name type="scientific">Trema orientale</name>
    <name type="common">Charcoal tree</name>
    <name type="synonym">Celtis orientalis</name>
    <dbReference type="NCBI Taxonomy" id="63057"/>
    <lineage>
        <taxon>Eukaryota</taxon>
        <taxon>Viridiplantae</taxon>
        <taxon>Streptophyta</taxon>
        <taxon>Embryophyta</taxon>
        <taxon>Tracheophyta</taxon>
        <taxon>Spermatophyta</taxon>
        <taxon>Magnoliopsida</taxon>
        <taxon>eudicotyledons</taxon>
        <taxon>Gunneridae</taxon>
        <taxon>Pentapetalae</taxon>
        <taxon>rosids</taxon>
        <taxon>fabids</taxon>
        <taxon>Rosales</taxon>
        <taxon>Cannabaceae</taxon>
        <taxon>Trema</taxon>
    </lineage>
</organism>
<evidence type="ECO:0000256" key="1">
    <source>
        <dbReference type="SAM" id="MobiDB-lite"/>
    </source>
</evidence>
<dbReference type="FunCoup" id="A0A2P5EYZ7">
    <property type="interactions" value="46"/>
</dbReference>
<feature type="region of interest" description="Disordered" evidence="1">
    <location>
        <begin position="148"/>
        <end position="184"/>
    </location>
</feature>
<dbReference type="STRING" id="63057.A0A2P5EYZ7"/>
<dbReference type="PANTHER" id="PTHR37210">
    <property type="entry name" value="EXPRESSED PROTEIN"/>
    <property type="match status" value="1"/>
</dbReference>
<proteinExistence type="predicted"/>
<dbReference type="PANTHER" id="PTHR37210:SF2">
    <property type="entry name" value="PROTEIN CHLOROPLAST VESICULATION"/>
    <property type="match status" value="1"/>
</dbReference>
<comment type="caution">
    <text evidence="2">The sequence shown here is derived from an EMBL/GenBank/DDBJ whole genome shotgun (WGS) entry which is preliminary data.</text>
</comment>